<dbReference type="EMBL" id="JAIFTL010000168">
    <property type="protein sequence ID" value="KAG9322054.1"/>
    <property type="molecule type" value="Genomic_DNA"/>
</dbReference>
<organism evidence="2 3">
    <name type="scientific">Mortierella alpina</name>
    <name type="common">Oleaginous fungus</name>
    <name type="synonym">Mortierella renispora</name>
    <dbReference type="NCBI Taxonomy" id="64518"/>
    <lineage>
        <taxon>Eukaryota</taxon>
        <taxon>Fungi</taxon>
        <taxon>Fungi incertae sedis</taxon>
        <taxon>Mucoromycota</taxon>
        <taxon>Mortierellomycotina</taxon>
        <taxon>Mortierellomycetes</taxon>
        <taxon>Mortierellales</taxon>
        <taxon>Mortierellaceae</taxon>
        <taxon>Mortierella</taxon>
    </lineage>
</organism>
<accession>A0A9P8A169</accession>
<keyword evidence="1" id="KW-0812">Transmembrane</keyword>
<gene>
    <name evidence="2" type="ORF">KVV02_006669</name>
</gene>
<evidence type="ECO:0000313" key="3">
    <source>
        <dbReference type="Proteomes" id="UP000717515"/>
    </source>
</evidence>
<comment type="caution">
    <text evidence="2">The sequence shown here is derived from an EMBL/GenBank/DDBJ whole genome shotgun (WGS) entry which is preliminary data.</text>
</comment>
<name>A0A9P8A169_MORAP</name>
<dbReference type="Proteomes" id="UP000717515">
    <property type="component" value="Unassembled WGS sequence"/>
</dbReference>
<keyword evidence="1" id="KW-0472">Membrane</keyword>
<keyword evidence="1" id="KW-1133">Transmembrane helix</keyword>
<feature type="transmembrane region" description="Helical" evidence="1">
    <location>
        <begin position="53"/>
        <end position="71"/>
    </location>
</feature>
<evidence type="ECO:0000313" key="2">
    <source>
        <dbReference type="EMBL" id="KAG9322054.1"/>
    </source>
</evidence>
<sequence>MSLHSKLPQPLHPTQVRSLHCWSLLSNQIAKTRFNLALLSSASTFLSKPTMKIATFAVAVLAVVCTVALAAPVSEKRAIVDADITKADVGNNGSIVKVKPTHVSVGKKGEGLAHVQTDGANVLGDTVAVAPARVNVS</sequence>
<evidence type="ECO:0000256" key="1">
    <source>
        <dbReference type="SAM" id="Phobius"/>
    </source>
</evidence>
<protein>
    <submittedName>
        <fullName evidence="2">Uncharacterized protein</fullName>
    </submittedName>
</protein>
<reference evidence="2" key="1">
    <citation type="submission" date="2021-07" db="EMBL/GenBank/DDBJ databases">
        <title>Draft genome of Mortierella alpina, strain LL118, isolated from an aspen leaf litter sample.</title>
        <authorList>
            <person name="Yang S."/>
            <person name="Vinatzer B.A."/>
        </authorList>
    </citation>
    <scope>NUCLEOTIDE SEQUENCE</scope>
    <source>
        <strain evidence="2">LL118</strain>
    </source>
</reference>
<proteinExistence type="predicted"/>
<dbReference type="AlphaFoldDB" id="A0A9P8A169"/>